<evidence type="ECO:0000256" key="3">
    <source>
        <dbReference type="SAM" id="Phobius"/>
    </source>
</evidence>
<evidence type="ECO:0000259" key="4">
    <source>
        <dbReference type="Pfam" id="PF13490"/>
    </source>
</evidence>
<gene>
    <name evidence="5" type="ORF">GB882_01670</name>
</gene>
<evidence type="ECO:0000256" key="2">
    <source>
        <dbReference type="ARBA" id="ARBA00023163"/>
    </source>
</evidence>
<accession>A0A7J9UU14</accession>
<protein>
    <recommendedName>
        <fullName evidence="4">Putative zinc-finger domain-containing protein</fullName>
    </recommendedName>
</protein>
<dbReference type="RefSeq" id="WP_152229918.1">
    <property type="nucleotide sequence ID" value="NZ_BAAAOT010000038.1"/>
</dbReference>
<sequence length="310" mass="32071">MSHLGDDVSALVDGQLPPERAEEALAHLVGCEPCAREVAHERASRRRLAQARDIAPSAELTSRLMRMAHEPPPAAHRTRTLVDVALQPLTSGRARRRLAVRSVLVLAGAAGVAGMLTVVGMLTERTGDPALMVAQLTGAGTGESRFVVSADTPRTAAVGGPTVDTTHAALGWLAANGWSAPSRLPADLRVSHVGTVEGPAGEELLEIELVGDGHQVVVLEQRGVLDGASLAELPAVDLGSHAAYELPVSGIALVLQCGDITVLVAGPGGEDDAVRAVAGAFPVTEPGSGMTDRLGRGWQTLVGWTDLIAR</sequence>
<keyword evidence="1" id="KW-0805">Transcription regulation</keyword>
<dbReference type="AlphaFoldDB" id="A0A7J9UU14"/>
<keyword evidence="3" id="KW-1133">Transmembrane helix</keyword>
<dbReference type="Pfam" id="PF13490">
    <property type="entry name" value="zf-HC2"/>
    <property type="match status" value="1"/>
</dbReference>
<dbReference type="InterPro" id="IPR027383">
    <property type="entry name" value="Znf_put"/>
</dbReference>
<organism evidence="5 6">
    <name type="scientific">Georgenia ruanii</name>
    <dbReference type="NCBI Taxonomy" id="348442"/>
    <lineage>
        <taxon>Bacteria</taxon>
        <taxon>Bacillati</taxon>
        <taxon>Actinomycetota</taxon>
        <taxon>Actinomycetes</taxon>
        <taxon>Micrococcales</taxon>
        <taxon>Bogoriellaceae</taxon>
        <taxon>Georgenia</taxon>
    </lineage>
</organism>
<dbReference type="Proteomes" id="UP000429644">
    <property type="component" value="Unassembled WGS sequence"/>
</dbReference>
<dbReference type="EMBL" id="WHPD01000367">
    <property type="protein sequence ID" value="MPV87360.1"/>
    <property type="molecule type" value="Genomic_DNA"/>
</dbReference>
<keyword evidence="2" id="KW-0804">Transcription</keyword>
<dbReference type="OrthoDB" id="3743969at2"/>
<evidence type="ECO:0000256" key="1">
    <source>
        <dbReference type="ARBA" id="ARBA00023015"/>
    </source>
</evidence>
<dbReference type="InterPro" id="IPR041916">
    <property type="entry name" value="Anti_sigma_zinc_sf"/>
</dbReference>
<reference evidence="5 6" key="1">
    <citation type="submission" date="2019-10" db="EMBL/GenBank/DDBJ databases">
        <title>Georgenia wutianyii sp. nov. and Georgenia yuyongxinii sp. nov. isolated from plateau pika (Ochotona curzoniae) in the Qinghai-Tibet plateau of China.</title>
        <authorList>
            <person name="Tian Z."/>
        </authorList>
    </citation>
    <scope>NUCLEOTIDE SEQUENCE [LARGE SCALE GENOMIC DNA]</scope>
    <source>
        <strain evidence="5 6">JCM 15130</strain>
    </source>
</reference>
<evidence type="ECO:0000313" key="5">
    <source>
        <dbReference type="EMBL" id="MPV87360.1"/>
    </source>
</evidence>
<keyword evidence="3" id="KW-0812">Transmembrane</keyword>
<dbReference type="Gene3D" id="1.10.10.1320">
    <property type="entry name" value="Anti-sigma factor, zinc-finger domain"/>
    <property type="match status" value="1"/>
</dbReference>
<keyword evidence="3" id="KW-0472">Membrane</keyword>
<proteinExistence type="predicted"/>
<name>A0A7J9UU14_9MICO</name>
<feature type="domain" description="Putative zinc-finger" evidence="4">
    <location>
        <begin position="8"/>
        <end position="35"/>
    </location>
</feature>
<feature type="transmembrane region" description="Helical" evidence="3">
    <location>
        <begin position="103"/>
        <end position="122"/>
    </location>
</feature>
<keyword evidence="6" id="KW-1185">Reference proteome</keyword>
<comment type="caution">
    <text evidence="5">The sequence shown here is derived from an EMBL/GenBank/DDBJ whole genome shotgun (WGS) entry which is preliminary data.</text>
</comment>
<evidence type="ECO:0000313" key="6">
    <source>
        <dbReference type="Proteomes" id="UP000429644"/>
    </source>
</evidence>